<evidence type="ECO:0000259" key="2">
    <source>
        <dbReference type="Pfam" id="PF05270"/>
    </source>
</evidence>
<evidence type="ECO:0000313" key="4">
    <source>
        <dbReference type="Proteomes" id="UP000501812"/>
    </source>
</evidence>
<dbReference type="Pfam" id="PF05270">
    <property type="entry name" value="AbfB"/>
    <property type="match status" value="1"/>
</dbReference>
<dbReference type="SUPFAM" id="SSF110221">
    <property type="entry name" value="AbfB domain"/>
    <property type="match status" value="1"/>
</dbReference>
<feature type="chain" id="PRO_5032968272" description="Alpha-L-arabinofuranosidase B arabinose-binding domain-containing protein" evidence="1">
    <location>
        <begin position="23"/>
        <end position="263"/>
    </location>
</feature>
<evidence type="ECO:0000313" key="3">
    <source>
        <dbReference type="EMBL" id="QJE98293.1"/>
    </source>
</evidence>
<evidence type="ECO:0000256" key="1">
    <source>
        <dbReference type="SAM" id="SignalP"/>
    </source>
</evidence>
<dbReference type="RefSeq" id="WP_169456752.1">
    <property type="nucleotide sequence ID" value="NZ_CP051774.1"/>
</dbReference>
<sequence>MNSLLRYLLVFLAACGFLSAQTEPPASLQALAWKKISQDLSKDPFFQEDIKKALPALSPEGKSSVTKCISQMIKGNGVAATGSAADAILAKELRGKARVLVPDKDLDALNALSDADLLAIAGGVFGQEQKLPSKVQIVLDSDPTMGLNARDPDSIKLGKQFTRFRIMPGLADPGMVTFEQDSGTGKNLILRHYTFKLFVNSLPDNDPLFNADSTFKIVRLPGDKVKFQSKNYPNKYICVDEKGGFVLTEVSDEASATFRLVGK</sequence>
<keyword evidence="4" id="KW-1185">Reference proteome</keyword>
<dbReference type="GO" id="GO:0046373">
    <property type="term" value="P:L-arabinose metabolic process"/>
    <property type="evidence" value="ECO:0007669"/>
    <property type="project" value="InterPro"/>
</dbReference>
<name>A0A858RQU1_9BACT</name>
<gene>
    <name evidence="3" type="ORF">HHL09_21760</name>
</gene>
<dbReference type="InterPro" id="IPR036195">
    <property type="entry name" value="AbfB_ABD_sf"/>
</dbReference>
<proteinExistence type="predicted"/>
<organism evidence="3 4">
    <name type="scientific">Luteolibacter luteus</name>
    <dbReference type="NCBI Taxonomy" id="2728835"/>
    <lineage>
        <taxon>Bacteria</taxon>
        <taxon>Pseudomonadati</taxon>
        <taxon>Verrucomicrobiota</taxon>
        <taxon>Verrucomicrobiia</taxon>
        <taxon>Verrucomicrobiales</taxon>
        <taxon>Verrucomicrobiaceae</taxon>
        <taxon>Luteolibacter</taxon>
    </lineage>
</organism>
<dbReference type="KEGG" id="luo:HHL09_21760"/>
<feature type="domain" description="Alpha-L-arabinofuranosidase B arabinose-binding" evidence="2">
    <location>
        <begin position="156"/>
        <end position="246"/>
    </location>
</feature>
<protein>
    <recommendedName>
        <fullName evidence="2">Alpha-L-arabinofuranosidase B arabinose-binding domain-containing protein</fullName>
    </recommendedName>
</protein>
<dbReference type="Gene3D" id="2.80.10.50">
    <property type="match status" value="1"/>
</dbReference>
<dbReference type="InterPro" id="IPR007934">
    <property type="entry name" value="AbfB_ABD"/>
</dbReference>
<reference evidence="3 4" key="1">
    <citation type="submission" date="2020-04" db="EMBL/GenBank/DDBJ databases">
        <title>Luteolibacter sp. G-1-1-1 isolated from soil.</title>
        <authorList>
            <person name="Dahal R.H."/>
        </authorList>
    </citation>
    <scope>NUCLEOTIDE SEQUENCE [LARGE SCALE GENOMIC DNA]</scope>
    <source>
        <strain evidence="3 4">G-1-1-1</strain>
    </source>
</reference>
<dbReference type="GO" id="GO:0046556">
    <property type="term" value="F:alpha-L-arabinofuranosidase activity"/>
    <property type="evidence" value="ECO:0007669"/>
    <property type="project" value="InterPro"/>
</dbReference>
<keyword evidence="1" id="KW-0732">Signal</keyword>
<dbReference type="EMBL" id="CP051774">
    <property type="protein sequence ID" value="QJE98293.1"/>
    <property type="molecule type" value="Genomic_DNA"/>
</dbReference>
<feature type="signal peptide" evidence="1">
    <location>
        <begin position="1"/>
        <end position="22"/>
    </location>
</feature>
<dbReference type="AlphaFoldDB" id="A0A858RQU1"/>
<dbReference type="Proteomes" id="UP000501812">
    <property type="component" value="Chromosome"/>
</dbReference>
<accession>A0A858RQU1</accession>